<gene>
    <name evidence="1" type="ORF">PHACADRAFT_33445</name>
</gene>
<accession>K5WGR0</accession>
<reference evidence="1 2" key="1">
    <citation type="journal article" date="2012" name="BMC Genomics">
        <title>Comparative genomics of the white-rot fungi, Phanerochaete carnosa and P. chrysosporium, to elucidate the genetic basis of the distinct wood types they colonize.</title>
        <authorList>
            <person name="Suzuki H."/>
            <person name="MacDonald J."/>
            <person name="Syed K."/>
            <person name="Salamov A."/>
            <person name="Hori C."/>
            <person name="Aerts A."/>
            <person name="Henrissat B."/>
            <person name="Wiebenga A."/>
            <person name="vanKuyk P.A."/>
            <person name="Barry K."/>
            <person name="Lindquist E."/>
            <person name="LaButti K."/>
            <person name="Lapidus A."/>
            <person name="Lucas S."/>
            <person name="Coutinho P."/>
            <person name="Gong Y."/>
            <person name="Samejima M."/>
            <person name="Mahadevan R."/>
            <person name="Abou-Zaid M."/>
            <person name="de Vries R.P."/>
            <person name="Igarashi K."/>
            <person name="Yadav J.S."/>
            <person name="Grigoriev I.V."/>
            <person name="Master E.R."/>
        </authorList>
    </citation>
    <scope>NUCLEOTIDE SEQUENCE [LARGE SCALE GENOMIC DNA]</scope>
    <source>
        <strain evidence="1 2">HHB-10118-sp</strain>
    </source>
</reference>
<keyword evidence="2" id="KW-1185">Reference proteome</keyword>
<sequence>MAPHATLFVSSKQRLKAASHVQYTEMEYRHDYAHEDELTHYEALSRGLVCQCACALTEPQLTFIRWRYKRVLTVFLRWAGVQCGDNGYEPRLASKVCVGDGVHIHRDMLYYIPDAVRQDALSAHGFSTT</sequence>
<organism evidence="1 2">
    <name type="scientific">Phanerochaete carnosa (strain HHB-10118-sp)</name>
    <name type="common">White-rot fungus</name>
    <name type="synonym">Peniophora carnosa</name>
    <dbReference type="NCBI Taxonomy" id="650164"/>
    <lineage>
        <taxon>Eukaryota</taxon>
        <taxon>Fungi</taxon>
        <taxon>Dikarya</taxon>
        <taxon>Basidiomycota</taxon>
        <taxon>Agaricomycotina</taxon>
        <taxon>Agaricomycetes</taxon>
        <taxon>Polyporales</taxon>
        <taxon>Phanerochaetaceae</taxon>
        <taxon>Phanerochaete</taxon>
    </lineage>
</organism>
<dbReference type="EMBL" id="JH930481">
    <property type="protein sequence ID" value="EKM49367.1"/>
    <property type="molecule type" value="Genomic_DNA"/>
</dbReference>
<dbReference type="Proteomes" id="UP000008370">
    <property type="component" value="Unassembled WGS sequence"/>
</dbReference>
<evidence type="ECO:0000313" key="1">
    <source>
        <dbReference type="EMBL" id="EKM49367.1"/>
    </source>
</evidence>
<dbReference type="GeneID" id="18919783"/>
<protein>
    <submittedName>
        <fullName evidence="1">Uncharacterized protein</fullName>
    </submittedName>
</protein>
<dbReference type="AlphaFoldDB" id="K5WGR0"/>
<dbReference type="KEGG" id="pco:PHACADRAFT_33445"/>
<evidence type="ECO:0000313" key="2">
    <source>
        <dbReference type="Proteomes" id="UP000008370"/>
    </source>
</evidence>
<proteinExistence type="predicted"/>
<dbReference type="InParanoid" id="K5WGR0"/>
<name>K5WGR0_PHACS</name>
<dbReference type="RefSeq" id="XP_007401966.1">
    <property type="nucleotide sequence ID" value="XM_007401904.1"/>
</dbReference>
<dbReference type="HOGENOM" id="CLU_1949573_0_0_1"/>